<sequence>MTTIVRETKETKVTVEIALGKGVAKVDTGLPFFDHMLSTFARYAGLDLTLHARGDLRHHLMEDVAITLGTAVNKVIPATAARYGERTIPMDDALVQACIDVAGRFYYRGPLRNKLYEHVMRSFCEHARVTLHLRILRGKDSHHVTEAAFKALGMALRDAMVDSGVVFSTKGAVALEVK</sequence>
<reference evidence="5 6" key="1">
    <citation type="submission" date="2014-07" db="EMBL/GenBank/DDBJ databases">
        <title>Draft Genome Sequence of Gephyronic Acid Producer, Cystobacter violaceus Strain Cb vi76.</title>
        <authorList>
            <person name="Stevens D.C."/>
            <person name="Young J."/>
            <person name="Carmichael R."/>
            <person name="Tan J."/>
            <person name="Taylor R.E."/>
        </authorList>
    </citation>
    <scope>NUCLEOTIDE SEQUENCE [LARGE SCALE GENOMIC DNA]</scope>
    <source>
        <strain evidence="5 6">Cb vi76</strain>
    </source>
</reference>
<protein>
    <submittedName>
        <fullName evidence="5">Imidazoleglycerol-phosphate dehydratase</fullName>
    </submittedName>
</protein>
<name>A0A084SVY9_9BACT</name>
<evidence type="ECO:0000313" key="6">
    <source>
        <dbReference type="Proteomes" id="UP000028547"/>
    </source>
</evidence>
<dbReference type="UniPathway" id="UPA00031">
    <property type="reaction ID" value="UER00011"/>
</dbReference>
<evidence type="ECO:0000313" key="5">
    <source>
        <dbReference type="EMBL" id="KFA92624.1"/>
    </source>
</evidence>
<dbReference type="GO" id="GO:0000105">
    <property type="term" value="P:L-histidine biosynthetic process"/>
    <property type="evidence" value="ECO:0007669"/>
    <property type="project" value="UniProtKB-UniPathway"/>
</dbReference>
<gene>
    <name evidence="5" type="ORF">Q664_14255</name>
</gene>
<evidence type="ECO:0000256" key="3">
    <source>
        <dbReference type="ARBA" id="ARBA00023102"/>
    </source>
</evidence>
<keyword evidence="3" id="KW-0368">Histidine biosynthesis</keyword>
<dbReference type="AlphaFoldDB" id="A0A084SVY9"/>
<keyword evidence="2" id="KW-0028">Amino-acid biosynthesis</keyword>
<dbReference type="Pfam" id="PF00475">
    <property type="entry name" value="IGPD"/>
    <property type="match status" value="1"/>
</dbReference>
<dbReference type="RefSeq" id="WP_043394586.1">
    <property type="nucleotide sequence ID" value="NZ_JPMI01000084.1"/>
</dbReference>
<comment type="pathway">
    <text evidence="1">Amino-acid biosynthesis; L-histidine biosynthesis; L-histidine from 5-phospho-alpha-D-ribose 1-diphosphate: step 6/9.</text>
</comment>
<dbReference type="SUPFAM" id="SSF54211">
    <property type="entry name" value="Ribosomal protein S5 domain 2-like"/>
    <property type="match status" value="2"/>
</dbReference>
<dbReference type="InterPro" id="IPR000807">
    <property type="entry name" value="ImidazoleglycerolP_deHydtase"/>
</dbReference>
<comment type="caution">
    <text evidence="5">The sequence shown here is derived from an EMBL/GenBank/DDBJ whole genome shotgun (WGS) entry which is preliminary data.</text>
</comment>
<dbReference type="GO" id="GO:0004424">
    <property type="term" value="F:imidazoleglycerol-phosphate dehydratase activity"/>
    <property type="evidence" value="ECO:0007669"/>
    <property type="project" value="InterPro"/>
</dbReference>
<dbReference type="PANTHER" id="PTHR23133:SF2">
    <property type="entry name" value="IMIDAZOLEGLYCEROL-PHOSPHATE DEHYDRATASE"/>
    <property type="match status" value="1"/>
</dbReference>
<proteinExistence type="predicted"/>
<dbReference type="Gene3D" id="3.30.230.40">
    <property type="entry name" value="Imidazole glycerol phosphate dehydratase, domain 1"/>
    <property type="match status" value="2"/>
</dbReference>
<evidence type="ECO:0000256" key="1">
    <source>
        <dbReference type="ARBA" id="ARBA00005047"/>
    </source>
</evidence>
<dbReference type="PROSITE" id="PS00955">
    <property type="entry name" value="IGP_DEHYDRATASE_2"/>
    <property type="match status" value="1"/>
</dbReference>
<dbReference type="EMBL" id="JPMI01000084">
    <property type="protein sequence ID" value="KFA92624.1"/>
    <property type="molecule type" value="Genomic_DNA"/>
</dbReference>
<evidence type="ECO:0000256" key="2">
    <source>
        <dbReference type="ARBA" id="ARBA00022605"/>
    </source>
</evidence>
<dbReference type="FunFam" id="3.30.230.40:FF:000003">
    <property type="entry name" value="Imidazoleglycerol-phosphate dehydratase HisB"/>
    <property type="match status" value="1"/>
</dbReference>
<dbReference type="InterPro" id="IPR038494">
    <property type="entry name" value="IGPD_sf"/>
</dbReference>
<dbReference type="InterPro" id="IPR020565">
    <property type="entry name" value="ImidazoleglycerP_deHydtase_CS"/>
</dbReference>
<dbReference type="PANTHER" id="PTHR23133">
    <property type="entry name" value="IMIDAZOLEGLYCEROL-PHOSPHATE DEHYDRATASE HIS7"/>
    <property type="match status" value="1"/>
</dbReference>
<keyword evidence="4" id="KW-0456">Lyase</keyword>
<evidence type="ECO:0000256" key="4">
    <source>
        <dbReference type="ARBA" id="ARBA00023239"/>
    </source>
</evidence>
<dbReference type="Proteomes" id="UP000028547">
    <property type="component" value="Unassembled WGS sequence"/>
</dbReference>
<dbReference type="InterPro" id="IPR020568">
    <property type="entry name" value="Ribosomal_Su5_D2-typ_SF"/>
</dbReference>
<organism evidence="5 6">
    <name type="scientific">Archangium violaceum Cb vi76</name>
    <dbReference type="NCBI Taxonomy" id="1406225"/>
    <lineage>
        <taxon>Bacteria</taxon>
        <taxon>Pseudomonadati</taxon>
        <taxon>Myxococcota</taxon>
        <taxon>Myxococcia</taxon>
        <taxon>Myxococcales</taxon>
        <taxon>Cystobacterineae</taxon>
        <taxon>Archangiaceae</taxon>
        <taxon>Archangium</taxon>
    </lineage>
</organism>
<accession>A0A084SVY9</accession>